<comment type="caution">
    <text evidence="4">The sequence shown here is derived from an EMBL/GenBank/DDBJ whole genome shotgun (WGS) entry which is preliminary data.</text>
</comment>
<evidence type="ECO:0000256" key="2">
    <source>
        <dbReference type="SAM" id="MobiDB-lite"/>
    </source>
</evidence>
<feature type="domain" description="Pesticidal crystal protein Cry22Aa Ig-like" evidence="3">
    <location>
        <begin position="776"/>
        <end position="847"/>
    </location>
</feature>
<accession>A0ABT5DKC8</accession>
<dbReference type="InterPro" id="IPR051846">
    <property type="entry name" value="SH2_domain_adapters"/>
</dbReference>
<evidence type="ECO:0000256" key="1">
    <source>
        <dbReference type="ARBA" id="ARBA00022999"/>
    </source>
</evidence>
<dbReference type="PANTHER" id="PTHR15127">
    <property type="entry name" value="HEAVYWEIGHT, ISOFORM A"/>
    <property type="match status" value="1"/>
</dbReference>
<protein>
    <submittedName>
        <fullName evidence="4">DUF5011 domain-containing protein</fullName>
    </submittedName>
</protein>
<feature type="domain" description="Pesticidal crystal protein Cry22Aa Ig-like" evidence="3">
    <location>
        <begin position="2212"/>
        <end position="2282"/>
    </location>
</feature>
<feature type="domain" description="Pesticidal crystal protein Cry22Aa Ig-like" evidence="3">
    <location>
        <begin position="470"/>
        <end position="529"/>
    </location>
</feature>
<feature type="domain" description="Pesticidal crystal protein Cry22Aa Ig-like" evidence="3">
    <location>
        <begin position="2290"/>
        <end position="2361"/>
    </location>
</feature>
<name>A0ABT5DKC8_9BACT</name>
<dbReference type="Proteomes" id="UP001221838">
    <property type="component" value="Unassembled WGS sequence"/>
</dbReference>
<dbReference type="InterPro" id="IPR032179">
    <property type="entry name" value="Cry22Aa_Ig-like"/>
</dbReference>
<dbReference type="Gene3D" id="2.60.40.10">
    <property type="entry name" value="Immunoglobulins"/>
    <property type="match status" value="27"/>
</dbReference>
<dbReference type="Pfam" id="PF16403">
    <property type="entry name" value="Bact_surface_Ig-like"/>
    <property type="match status" value="23"/>
</dbReference>
<feature type="domain" description="Pesticidal crystal protein Cry22Aa Ig-like" evidence="3">
    <location>
        <begin position="1653"/>
        <end position="1722"/>
    </location>
</feature>
<sequence length="2850" mass="290948">MKPIGVWEASLVLVALATSSCEKEQSAPLNQPTPATARTIRQEANVTKKVLILGTTVTGGQASREAQAALNRGFPVTIATPAQWKAMTPEDFQTYNGIIIGDAACQGDTSAVQAAIDNSNIWGAAVDGNVVITGSDTTNNGTPQFIENAVSSIVARADRTGMYVSLGCAYQNAAPNTPVPLLKPFGDFTVAGTGCYASGGHIFQMEPSLLSDGLVSNDGALGGTKGCVTRAVFSSYPQNTFAPVALAVDSSGTLPNTSSYFEWLETDDDGNPKVYTGTPYIVTNGAMALSSGCGIGLAGLTCEQGLEGNGNPAVPGTPPEQTCSFSCQQQWCGDGHVDAEHGEECDQGIGNGRSTDSSGSIGTCTKFCKIPVLETDEPPDAICKNLELVAALTCGADGTVNDGSWDPDEDLIGCQQRPIGPYPVGTTTVTLTCTDSKGNTDSCTATITVLDKNTPTLTLVGGNQQLECAPGTYADPGATAADICEGNLSSKVTVSGSVKPGTVGNYELTYNVKDTSGNAATPVKRTVAVSDTQKPTLALKGLANTTAECASPYTDQGATASDVCAGNLDSAIVKTGSVNTAALGTYPIQYNVQDPEGNKAPEISRVVEVKDTLKPTVTVNGPANVKFECGTGEYNDEGATANDACAGILSTDQSAVVDPKQPGTVTITYSATDPSGNTGVSATGRTVTVEDTLPPTLTLAGGAQNLECATPFVDPGASASDVCAGDLTGSIQKTGTIDNRHLSTQTIHYTVQDPSGRSASADRAVTVRDTLAPSVTVQGELSQQIECGSGDYNDPGATANDACEGALAVVPSDEVDPTVPGAVTVTYKATDSSGNVGTSATGRTVTVADTLPPTLTLTPGPQGLECGTPFTDPGATANDQCFGNLTAAIQKTGSINNKQLGAQSLSYTVQDPGGRTAGPVTRTVTVDDTLAPAITVNGPLDQTFECGSAYVDPGATANDLCADDLTGEIVSTRTPVPGQPGAFTITYSVTDPSGNTVTSPTRRTVKSDDNTPPVLALKGPAVQAVECATPYNDLGALASDVCTEDINDRITVTGTVDPNVPKSYTVTYNVTDIAGLSAPSVSRQVNVADTQKPTVTVTGPATVNVECNSGPFNDPGATASDACAGALPTVASPAVNPGQPGAVTVTYSATDPSGNTGVSATGRTVNVQDTLPPALTLLGDAAMGLECASPFSDPGATANDQCAGDLTDDIVKTGTVNNKQLGNHVLGYSVTDPSGRTASASRTVEVDDTLAPVITITGPLEDTFECGAPYTDQGATANDACVGAVPVTATQVGDANQPGSFIISYSATDPSGNSVTSPTTRHVTVDDNAPPTLALRGLATEALECGNPYADPGAIANDACFGDVTNRITVTGAINNKQLGSQTLTYNVTDPAGQSAPAVSRTVNVGDSLAPVITVTGPLAATIECGGSPYVDPGATANDACIGTVPAVPTTVVNPGQEGTVSIKYTAQDTSGNTATSDASRIVTVADTLPPTLALNGPANLPLECASPFNDPGATANDQCAGDVSNRIQTSGSIDNKLLTHPQTITYTVTDPGGRAPAPVNRTVTVSDTLAPTLALNGGSNDTFECGADYVDPGATANDACAGDLSGAVVPTKTSVPGGFTITYTVTDPSGNSAASPVTRTVKSDDNTPPVLALNGPANLPLECGTSFTDPGAIAEDVCDDNLNITVTGTVDPAVPAQYTLTYNVTDSAANAAAPVNRTVTVQDTQGPTLALIGPATAGLECGTPFNDPGATANDLCAGDLSGEVVRTGTLNQGAVGNYTLTYNVADPGGHTAAPVSRTVAVSDTLAPVVTVNGPASLAVECGDDGFQDPGATAEDACAGTLPAVPSTEVDPAVPGVVAITYSATDPSGNTGVGNTGRTVTVEDTLPPTLALLGPGNQPLECGTPYNDPGATADDQCAGDLTGSIQRTGSINNKQLGAQTVSYTVSDPGGRTAGPVSRTVTVDDSLAPTIAVNGPLDQVFECGSTYVDPGATANDLCADDLTANIVATRTPIAGQPGSFTVSYSVTDPSGNTATSTSSRTVHVEDNEAPVLALNGPATQDLECGTPYTDPGATAQDACVGDLTASITRSGTVNPNVPNLYTVIYNVSDPSGQSAPSVTREVNVSDSLAPVITVQGPLNDTFECGGEYTDPGATANDLCYGNLTGAVVATRTTVPGQPGNFTITYSVQDPAGNTATSPVSRTVKVDDDTPPSISLNGANYITVECSEPFVDPGALAVDLCAGDLPVTVTGNVDTTKAGNYVLSYSAQDTAGNTSPTVTRTVQVNDSQPPGITLLGDNPMSLECKRDTYVEPGATAFDLCSGSSTVVADSSTVNPAIPGYYAVNYTATDKSGRQSTAIRDVNVVDTLPPAFETPAPITLECAIDPLNDPLPKLIDLCKGDISANVIRFKTLSADDLKNDGTYTIVYQGDDFRNGGSPVTIEREVVVQDTTGPEITLTGVANPIIECGTQPDLGAVAKDLCQRGPDDVTLTRIPATLPNVPGDYVVTYKATDSLGNTSTGNGLSRTVTIVDTKEPELSIVDQDIIYECSGHAAGNEWVPPSVTATDICEGDMPVHKYNTGDDDGDGIPGDIDEDDFGPGPTTEVEGLYYVQYLAWDEAYNIKGAILSVYVKDTIKPNLAILGEESVQVQCFRPMGDEEDPEPYVDEGAIGEDICYGDVTPSVQTFGSVNKQSPGTYTLEYQVRDGAYNAADPLSRTVEVIDSIAPSVVGRPAIIQQPDPTFMRPVDLSECAEAVDSCEGYLAINDQAFIESVTSNEPGNYSNDIVIVSNSRVLVRAKPNTNGTDRVYDVHFTIGDTSGNTTSAPSGTCQVRVPANPFAPVTVKKNGSGVLAGR</sequence>
<feature type="domain" description="Pesticidal crystal protein Cry22Aa Ig-like" evidence="3">
    <location>
        <begin position="1254"/>
        <end position="1325"/>
    </location>
</feature>
<keyword evidence="5" id="KW-1185">Reference proteome</keyword>
<feature type="domain" description="Pesticidal crystal protein Cry22Aa Ig-like" evidence="3">
    <location>
        <begin position="1732"/>
        <end position="1802"/>
    </location>
</feature>
<organism evidence="4 5">
    <name type="scientific">Stigmatella ashevillensis</name>
    <dbReference type="NCBI Taxonomy" id="2995309"/>
    <lineage>
        <taxon>Bacteria</taxon>
        <taxon>Pseudomonadati</taxon>
        <taxon>Myxococcota</taxon>
        <taxon>Myxococcia</taxon>
        <taxon>Myxococcales</taxon>
        <taxon>Cystobacterineae</taxon>
        <taxon>Archangiaceae</taxon>
        <taxon>Stigmatella</taxon>
    </lineage>
</organism>
<feature type="domain" description="Pesticidal crystal protein Cry22Aa Ig-like" evidence="3">
    <location>
        <begin position="2052"/>
        <end position="2123"/>
    </location>
</feature>
<feature type="domain" description="Pesticidal crystal protein Cry22Aa Ig-like" evidence="3">
    <location>
        <begin position="1970"/>
        <end position="2043"/>
    </location>
</feature>
<feature type="domain" description="Pesticidal crystal protein Cry22Aa Ig-like" evidence="3">
    <location>
        <begin position="1811"/>
        <end position="1882"/>
    </location>
</feature>
<feature type="compositionally biased region" description="Polar residues" evidence="2">
    <location>
        <begin position="1309"/>
        <end position="1322"/>
    </location>
</feature>
<feature type="domain" description="Pesticidal crystal protein Cry22Aa Ig-like" evidence="3">
    <location>
        <begin position="1892"/>
        <end position="1962"/>
    </location>
</feature>
<evidence type="ECO:0000259" key="3">
    <source>
        <dbReference type="Pfam" id="PF16403"/>
    </source>
</evidence>
<dbReference type="RefSeq" id="WP_272144658.1">
    <property type="nucleotide sequence ID" value="NZ_JAQNDM010000002.1"/>
</dbReference>
<dbReference type="PANTHER" id="PTHR15127:SF32">
    <property type="entry name" value="HEAVYWEIGHT, ISOFORM A"/>
    <property type="match status" value="1"/>
</dbReference>
<feature type="domain" description="Pesticidal crystal protein Cry22Aa Ig-like" evidence="3">
    <location>
        <begin position="538"/>
        <end position="609"/>
    </location>
</feature>
<feature type="domain" description="Pesticidal crystal protein Cry22Aa Ig-like" evidence="3">
    <location>
        <begin position="864"/>
        <end position="926"/>
    </location>
</feature>
<feature type="domain" description="Pesticidal crystal protein Cry22Aa Ig-like" evidence="3">
    <location>
        <begin position="934"/>
        <end position="1005"/>
    </location>
</feature>
<feature type="domain" description="Pesticidal crystal protein Cry22Aa Ig-like" evidence="3">
    <location>
        <begin position="618"/>
        <end position="689"/>
    </location>
</feature>
<feature type="domain" description="Pesticidal crystal protein Cry22Aa Ig-like" evidence="3">
    <location>
        <begin position="1494"/>
        <end position="1566"/>
    </location>
</feature>
<evidence type="ECO:0000313" key="4">
    <source>
        <dbReference type="EMBL" id="MDC0714119.1"/>
    </source>
</evidence>
<feature type="region of interest" description="Disordered" evidence="2">
    <location>
        <begin position="1309"/>
        <end position="1328"/>
    </location>
</feature>
<keyword evidence="1" id="KW-0727">SH2 domain</keyword>
<feature type="domain" description="Pesticidal crystal protein Cry22Aa Ig-like" evidence="3">
    <location>
        <begin position="2658"/>
        <end position="2716"/>
    </location>
</feature>
<feature type="domain" description="Pesticidal crystal protein Cry22Aa Ig-like" evidence="3">
    <location>
        <begin position="1016"/>
        <end position="1087"/>
    </location>
</feature>
<dbReference type="EMBL" id="JAQNDM010000002">
    <property type="protein sequence ID" value="MDC0714119.1"/>
    <property type="molecule type" value="Genomic_DNA"/>
</dbReference>
<dbReference type="InterPro" id="IPR013783">
    <property type="entry name" value="Ig-like_fold"/>
</dbReference>
<feature type="domain" description="Pesticidal crystal protein Cry22Aa Ig-like" evidence="3">
    <location>
        <begin position="2131"/>
        <end position="2204"/>
    </location>
</feature>
<feature type="domain" description="Pesticidal crystal protein Cry22Aa Ig-like" evidence="3">
    <location>
        <begin position="1575"/>
        <end position="1643"/>
    </location>
</feature>
<proteinExistence type="predicted"/>
<feature type="domain" description="Pesticidal crystal protein Cry22Aa Ig-like" evidence="3">
    <location>
        <begin position="704"/>
        <end position="767"/>
    </location>
</feature>
<evidence type="ECO:0000313" key="5">
    <source>
        <dbReference type="Proteomes" id="UP001221838"/>
    </source>
</evidence>
<dbReference type="PROSITE" id="PS51257">
    <property type="entry name" value="PROKAR_LIPOPROTEIN"/>
    <property type="match status" value="1"/>
</dbReference>
<gene>
    <name evidence="4" type="ORF">POL68_36980</name>
</gene>
<feature type="domain" description="Pesticidal crystal protein Cry22Aa Ig-like" evidence="3">
    <location>
        <begin position="1175"/>
        <end position="1246"/>
    </location>
</feature>
<reference evidence="4 5" key="1">
    <citation type="submission" date="2022-11" db="EMBL/GenBank/DDBJ databases">
        <title>Minimal conservation of predation-associated metabolite biosynthetic gene clusters underscores biosynthetic potential of Myxococcota including descriptions for ten novel species: Archangium lansinium sp. nov., Myxococcus landrumus sp. nov., Nannocystis bai.</title>
        <authorList>
            <person name="Ahearne A."/>
            <person name="Stevens C."/>
            <person name="Dowd S."/>
        </authorList>
    </citation>
    <scope>NUCLEOTIDE SEQUENCE [LARGE SCALE GENOMIC DNA]</scope>
    <source>
        <strain evidence="4 5">NCWAL01</strain>
    </source>
</reference>
<feature type="domain" description="Pesticidal crystal protein Cry22Aa Ig-like" evidence="3">
    <location>
        <begin position="1334"/>
        <end position="1405"/>
    </location>
</feature>